<feature type="region of interest" description="Disordered" evidence="1">
    <location>
        <begin position="1"/>
        <end position="79"/>
    </location>
</feature>
<evidence type="ECO:0008006" key="3">
    <source>
        <dbReference type="Google" id="ProtNLM"/>
    </source>
</evidence>
<dbReference type="EMBL" id="JH793914">
    <property type="protein sequence ID" value="ELQ34395.1"/>
    <property type="molecule type" value="Genomic_DNA"/>
</dbReference>
<feature type="compositionally biased region" description="Low complexity" evidence="1">
    <location>
        <begin position="1"/>
        <end position="72"/>
    </location>
</feature>
<reference evidence="2" key="1">
    <citation type="journal article" date="2012" name="PLoS Genet.">
        <title>Comparative analysis of the genomes of two field isolates of the rice blast fungus Magnaporthe oryzae.</title>
        <authorList>
            <person name="Xue M."/>
            <person name="Yang J."/>
            <person name="Li Z."/>
            <person name="Hu S."/>
            <person name="Yao N."/>
            <person name="Dean R.A."/>
            <person name="Zhao W."/>
            <person name="Shen M."/>
            <person name="Zhang H."/>
            <person name="Li C."/>
            <person name="Liu L."/>
            <person name="Cao L."/>
            <person name="Xu X."/>
            <person name="Xing Y."/>
            <person name="Hsiang T."/>
            <person name="Zhang Z."/>
            <person name="Xu J.R."/>
            <person name="Peng Y.L."/>
        </authorList>
    </citation>
    <scope>NUCLEOTIDE SEQUENCE</scope>
    <source>
        <strain evidence="2">Y34</strain>
    </source>
</reference>
<accession>A0AA97NQE0</accession>
<evidence type="ECO:0000256" key="1">
    <source>
        <dbReference type="SAM" id="MobiDB-lite"/>
    </source>
</evidence>
<proteinExistence type="predicted"/>
<dbReference type="Proteomes" id="UP000011086">
    <property type="component" value="Unassembled WGS sequence"/>
</dbReference>
<sequence length="310" mass="34852">MARHNGGFNNQHQANGNNTNNNNRQWMNNNNNNNTSNNNKNNNRQQRNANGVNNNNNRNRNNNNGPRNQSNQPTKSAKPCRYGLQCTKMANGSCPFGHPNSGNVNHIKNSGLGNHGVRNNEGLGTTQPWDFGEFNPIPHTFDSHINQGQPGNKLMLESWESQRQLRRDHEQLVQELSDYKLNHPSSWSKEEAFQRMSVELRSYVADKPEAGKRLVGTGESGPSGEIEALTQSSDTLRSRTKKSLKVSDFMISPRTLAAALRARRRICGHGDPKREICSDRKNPCKCGFARRTEFLPLPMDLMIILTRLAG</sequence>
<evidence type="ECO:0000313" key="2">
    <source>
        <dbReference type="EMBL" id="ELQ34395.1"/>
    </source>
</evidence>
<name>A0AA97NQE0_PYRO3</name>
<protein>
    <recommendedName>
        <fullName evidence="3">C3H1-type domain-containing protein</fullName>
    </recommendedName>
</protein>
<gene>
    <name evidence="2" type="ORF">OOU_Y34scaffold00768g40</name>
</gene>
<dbReference type="AlphaFoldDB" id="A0AA97NQE0"/>
<organism evidence="2">
    <name type="scientific">Pyricularia oryzae (strain Y34)</name>
    <name type="common">Rice blast fungus</name>
    <name type="synonym">Magnaporthe oryzae</name>
    <dbReference type="NCBI Taxonomy" id="1143189"/>
    <lineage>
        <taxon>Eukaryota</taxon>
        <taxon>Fungi</taxon>
        <taxon>Dikarya</taxon>
        <taxon>Ascomycota</taxon>
        <taxon>Pezizomycotina</taxon>
        <taxon>Sordariomycetes</taxon>
        <taxon>Sordariomycetidae</taxon>
        <taxon>Magnaporthales</taxon>
        <taxon>Pyriculariaceae</taxon>
        <taxon>Pyricularia</taxon>
    </lineage>
</organism>